<organism evidence="9 10">
    <name type="scientific">Huiozyma naganishii (strain ATCC MYA-139 / BCRC 22969 / CBS 8797 / KCTC 17520 / NBRC 10181 / NCYC 3082 / Yp74L-3)</name>
    <name type="common">Yeast</name>
    <name type="synonym">Kazachstania naganishii</name>
    <dbReference type="NCBI Taxonomy" id="1071383"/>
    <lineage>
        <taxon>Eukaryota</taxon>
        <taxon>Fungi</taxon>
        <taxon>Dikarya</taxon>
        <taxon>Ascomycota</taxon>
        <taxon>Saccharomycotina</taxon>
        <taxon>Saccharomycetes</taxon>
        <taxon>Saccharomycetales</taxon>
        <taxon>Saccharomycetaceae</taxon>
        <taxon>Huiozyma</taxon>
    </lineage>
</organism>
<dbReference type="KEGG" id="kng:KNAG_0E04150"/>
<dbReference type="STRING" id="1071383.J7RM98"/>
<keyword evidence="6" id="KW-0539">Nucleus</keyword>
<dbReference type="PANTHER" id="PTHR31069:SF29">
    <property type="entry name" value="OLEATE-ACTIVATED TRANSCRIPTION FACTOR 1-RELATED"/>
    <property type="match status" value="1"/>
</dbReference>
<dbReference type="GO" id="GO:0089716">
    <property type="term" value="C:Pip2-Oaf1 complex"/>
    <property type="evidence" value="ECO:0007669"/>
    <property type="project" value="EnsemblFungi"/>
</dbReference>
<keyword evidence="2" id="KW-0862">Zinc</keyword>
<name>J7RM98_HUIN7</name>
<reference evidence="10" key="2">
    <citation type="submission" date="2012-08" db="EMBL/GenBank/DDBJ databases">
        <title>Genome sequence of Kazachstania naganishii.</title>
        <authorList>
            <person name="Gordon J.L."/>
            <person name="Armisen D."/>
            <person name="Proux-Wera E."/>
            <person name="OhEigeartaigh S.S."/>
            <person name="Byrne K.P."/>
            <person name="Wolfe K.H."/>
        </authorList>
    </citation>
    <scope>NUCLEOTIDE SEQUENCE [LARGE SCALE GENOMIC DNA]</scope>
    <source>
        <strain evidence="10">ATCC MYA-139 / BCRC 22969 / CBS 8797 / CCRC 22969 / KCTC 17520 / NBRC 10181 / NCYC 3082</strain>
    </source>
</reference>
<dbReference type="GO" id="GO:0000978">
    <property type="term" value="F:RNA polymerase II cis-regulatory region sequence-specific DNA binding"/>
    <property type="evidence" value="ECO:0007669"/>
    <property type="project" value="EnsemblFungi"/>
</dbReference>
<evidence type="ECO:0000313" key="9">
    <source>
        <dbReference type="EMBL" id="CCK70668.1"/>
    </source>
</evidence>
<dbReference type="Pfam" id="PF00172">
    <property type="entry name" value="Zn_clus"/>
    <property type="match status" value="1"/>
</dbReference>
<dbReference type="GO" id="GO:0032000">
    <property type="term" value="P:positive regulation of fatty acid beta-oxidation"/>
    <property type="evidence" value="ECO:0007669"/>
    <property type="project" value="EnsemblFungi"/>
</dbReference>
<dbReference type="eggNOG" id="ENOG502QW20">
    <property type="taxonomic scope" value="Eukaryota"/>
</dbReference>
<dbReference type="EMBL" id="HE978318">
    <property type="protein sequence ID" value="CCK70668.1"/>
    <property type="molecule type" value="Genomic_DNA"/>
</dbReference>
<dbReference type="GO" id="GO:0001228">
    <property type="term" value="F:DNA-binding transcription activator activity, RNA polymerase II-specific"/>
    <property type="evidence" value="ECO:0007669"/>
    <property type="project" value="EnsemblFungi"/>
</dbReference>
<evidence type="ECO:0000256" key="7">
    <source>
        <dbReference type="SAM" id="MobiDB-lite"/>
    </source>
</evidence>
<dbReference type="InterPro" id="IPR001138">
    <property type="entry name" value="Zn2Cys6_DnaBD"/>
</dbReference>
<dbReference type="GO" id="GO:0006631">
    <property type="term" value="P:fatty acid metabolic process"/>
    <property type="evidence" value="ECO:0007669"/>
    <property type="project" value="EnsemblFungi"/>
</dbReference>
<evidence type="ECO:0000256" key="6">
    <source>
        <dbReference type="ARBA" id="ARBA00023242"/>
    </source>
</evidence>
<dbReference type="PROSITE" id="PS50048">
    <property type="entry name" value="ZN2_CY6_FUNGAL_2"/>
    <property type="match status" value="1"/>
</dbReference>
<dbReference type="PROSITE" id="PS00463">
    <property type="entry name" value="ZN2_CY6_FUNGAL_1"/>
    <property type="match status" value="1"/>
</dbReference>
<protein>
    <recommendedName>
        <fullName evidence="8">Zn(2)-C6 fungal-type domain-containing protein</fullName>
    </recommendedName>
</protein>
<feature type="region of interest" description="Disordered" evidence="7">
    <location>
        <begin position="14"/>
        <end position="39"/>
    </location>
</feature>
<dbReference type="CDD" id="cd00067">
    <property type="entry name" value="GAL4"/>
    <property type="match status" value="1"/>
</dbReference>
<dbReference type="SMART" id="SM00066">
    <property type="entry name" value="GAL4"/>
    <property type="match status" value="1"/>
</dbReference>
<dbReference type="InterPro" id="IPR050675">
    <property type="entry name" value="OAF3"/>
</dbReference>
<dbReference type="SUPFAM" id="SSF57701">
    <property type="entry name" value="Zn2/Cys6 DNA-binding domain"/>
    <property type="match status" value="1"/>
</dbReference>
<evidence type="ECO:0000256" key="2">
    <source>
        <dbReference type="ARBA" id="ARBA00022833"/>
    </source>
</evidence>
<evidence type="ECO:0000259" key="8">
    <source>
        <dbReference type="PROSITE" id="PS50048"/>
    </source>
</evidence>
<gene>
    <name evidence="9" type="primary">KNAG0E04150</name>
    <name evidence="9" type="ordered locus">KNAG_0E04150</name>
</gene>
<dbReference type="Gene3D" id="4.10.240.10">
    <property type="entry name" value="Zn(2)-C6 fungal-type DNA-binding domain"/>
    <property type="match status" value="1"/>
</dbReference>
<sequence>MNLVNDGWAGQRDLVSPSYSPQITPDIPSSSSSSSSNIQLKKRNRISFVCQNCRKSKMKCDREKPECTRCLKQGIKCVYDEERQPRPRIPNKDATIAKLERDVKYWQTKAMKLLGQQQDQITKKRTFTAMEEQNVSTDVFNKVTAKTRNIETNDDDSLDDIEINLYKEHPKLIFSKVMKHDVKPLSENYVITQDKFIASCIASVFISPAQNTMIPALTANANIARAQPSVRDNVLKLKSVLMAECTDPEQRVRIDDFTDRILQNTNSSRNLKIGMILSMLYNTVGRQFLEDRCSGEYSELLQSFIQEFETILPPFEVIQKYKTHFCEYIFPNLPFLQREMFEESIQKTLFPDPENPTKIKLNLGNTHLREKIENLSTLLVILKLSYISLRYIIHSDDDPRTNSGNSTYVTNEELRRYPITNDAILLAQRCLASENWCACANENIITCLLYIWSFFAFSPEEGDLFLEHPTDIISSLIMMLSTSIGLHRDPDDFPQLRDPSLSDKRSLNQRRLLWVSVVGICSFESTLKGRHPLLASDLMCSFLSTSAPNSVKHYMEKVSRDLVGENNETLLKIHEFTVKRAELSLLLSDLDNLTMSYNNTFSLRFLELSREKIEIFVEENFPLLELDKSTKRKGKGSKFPQEDIASKLNFLATQNSNALQSRIIAKLMFLRASVAVFLHFEVKVLEDESFLPYYYKYFIQTCVDALNLVKFFNDFFAGSYSDFVYKSTNYNVTKVIQLALPSALFCLVGMILRVNAASDSVFAAYQGYNKKGGANTMPAEKSAELNAYFERITFLQGELESSLQYIYIFSSKYLRFNYFSIFKLFAVFDVILQRVSIGKLWLSIYKMAHTKNLHSRIVKNLRMTLGVQLDKGEDLVKELKQRNHLNKMSINDLTKLCQEVHNIFETMAKPMEKEGTYMSSMSPTFAPTGDKQKENNNYSAGNNENDGGGIFFERKYPNGVSDSRECRNGSLESKFKLEEEPGVGSRSSQMFAPFSYISALNNLQKLSSAATLSQNLDFQTKLKKNRMRLILWTIRKIAKPSGQPMDVHDVSNNGNLSSQGFNKLHPGNVQRQAYSDRGPLENFSHGNTNLGGNMGSNSVLNNYMKGNEEAVPTEYSAFFGGLDLFDYDFFFGSDVP</sequence>
<dbReference type="GeneID" id="34526368"/>
<keyword evidence="1" id="KW-0479">Metal-binding</keyword>
<dbReference type="GO" id="GO:0071400">
    <property type="term" value="P:cellular response to oleic acid"/>
    <property type="evidence" value="ECO:0007669"/>
    <property type="project" value="EnsemblFungi"/>
</dbReference>
<keyword evidence="10" id="KW-1185">Reference proteome</keyword>
<keyword evidence="4" id="KW-0238">DNA-binding</keyword>
<accession>J7RM98</accession>
<dbReference type="InterPro" id="IPR036864">
    <property type="entry name" value="Zn2-C6_fun-type_DNA-bd_sf"/>
</dbReference>
<dbReference type="CDD" id="cd12148">
    <property type="entry name" value="fungal_TF_MHR"/>
    <property type="match status" value="1"/>
</dbReference>
<reference evidence="9 10" key="1">
    <citation type="journal article" date="2011" name="Proc. Natl. Acad. Sci. U.S.A.">
        <title>Evolutionary erosion of yeast sex chromosomes by mating-type switching accidents.</title>
        <authorList>
            <person name="Gordon J.L."/>
            <person name="Armisen D."/>
            <person name="Proux-Wera E."/>
            <person name="Oheigeartaigh S.S."/>
            <person name="Byrne K.P."/>
            <person name="Wolfe K.H."/>
        </authorList>
    </citation>
    <scope>NUCLEOTIDE SEQUENCE [LARGE SCALE GENOMIC DNA]</scope>
    <source>
        <strain evidence="10">ATCC MYA-139 / BCRC 22969 / CBS 8797 / CCRC 22969 / KCTC 17520 / NBRC 10181 / NCYC 3082</strain>
    </source>
</reference>
<evidence type="ECO:0000256" key="1">
    <source>
        <dbReference type="ARBA" id="ARBA00022723"/>
    </source>
</evidence>
<keyword evidence="5" id="KW-0804">Transcription</keyword>
<dbReference type="AlphaFoldDB" id="J7RM98"/>
<dbReference type="PANTHER" id="PTHR31069">
    <property type="entry name" value="OLEATE-ACTIVATED TRANSCRIPTION FACTOR 1-RELATED"/>
    <property type="match status" value="1"/>
</dbReference>
<evidence type="ECO:0000313" key="10">
    <source>
        <dbReference type="Proteomes" id="UP000006310"/>
    </source>
</evidence>
<evidence type="ECO:0000256" key="3">
    <source>
        <dbReference type="ARBA" id="ARBA00023015"/>
    </source>
</evidence>
<dbReference type="OMA" id="CANENII"/>
<dbReference type="Proteomes" id="UP000006310">
    <property type="component" value="Chromosome 5"/>
</dbReference>
<dbReference type="PRINTS" id="PR00755">
    <property type="entry name" value="AFLATOXINBRP"/>
</dbReference>
<dbReference type="OrthoDB" id="5069333at2759"/>
<keyword evidence="3" id="KW-0805">Transcription regulation</keyword>
<dbReference type="HOGENOM" id="CLU_008453_0_0_1"/>
<dbReference type="GO" id="GO:0008270">
    <property type="term" value="F:zinc ion binding"/>
    <property type="evidence" value="ECO:0007669"/>
    <property type="project" value="InterPro"/>
</dbReference>
<proteinExistence type="predicted"/>
<evidence type="ECO:0000256" key="4">
    <source>
        <dbReference type="ARBA" id="ARBA00023125"/>
    </source>
</evidence>
<evidence type="ECO:0000256" key="5">
    <source>
        <dbReference type="ARBA" id="ARBA00023163"/>
    </source>
</evidence>
<feature type="domain" description="Zn(2)-C6 fungal-type" evidence="8">
    <location>
        <begin position="49"/>
        <end position="79"/>
    </location>
</feature>
<dbReference type="RefSeq" id="XP_022464914.1">
    <property type="nucleotide sequence ID" value="XM_022608415.1"/>
</dbReference>